<dbReference type="PRINTS" id="PR00368">
    <property type="entry name" value="FADPNR"/>
</dbReference>
<evidence type="ECO:0000256" key="1">
    <source>
        <dbReference type="ARBA" id="ARBA00001974"/>
    </source>
</evidence>
<keyword evidence="3" id="KW-0285">Flavoprotein</keyword>
<evidence type="ECO:0000256" key="3">
    <source>
        <dbReference type="ARBA" id="ARBA00022630"/>
    </source>
</evidence>
<evidence type="ECO:0000313" key="11">
    <source>
        <dbReference type="Proteomes" id="UP000530660"/>
    </source>
</evidence>
<dbReference type="Pfam" id="PF21791">
    <property type="entry name" value="MDHAR3-like_C"/>
    <property type="match status" value="1"/>
</dbReference>
<evidence type="ECO:0000256" key="4">
    <source>
        <dbReference type="ARBA" id="ARBA00022827"/>
    </source>
</evidence>
<evidence type="ECO:0000313" key="10">
    <source>
        <dbReference type="EMBL" id="KAF6005344.1"/>
    </source>
</evidence>
<reference evidence="10 11" key="1">
    <citation type="journal article" date="2020" name="J. Phycol.">
        <title>Comparative genome analysis reveals Cyanidiococcus gen. nov., a new extremophilic red algal genus sister to Cyanidioschyzon (Cyanidioschyzonaceae, Rhodophyta).</title>
        <authorList>
            <person name="Liu S.-L."/>
            <person name="Chiang Y.-R."/>
            <person name="Yoon H.S."/>
            <person name="Fu H.-Y."/>
        </authorList>
    </citation>
    <scope>NUCLEOTIDE SEQUENCE [LARGE SCALE GENOMIC DNA]</scope>
    <source>
        <strain evidence="10 11">THAL066</strain>
    </source>
</reference>
<comment type="caution">
    <text evidence="10">The sequence shown here is derived from an EMBL/GenBank/DDBJ whole genome shotgun (WGS) entry which is preliminary data.</text>
</comment>
<dbReference type="OrthoDB" id="432169at2759"/>
<dbReference type="InterPro" id="IPR023753">
    <property type="entry name" value="FAD/NAD-binding_dom"/>
</dbReference>
<dbReference type="InterPro" id="IPR050446">
    <property type="entry name" value="FAD-oxidoreductase/Apoptosis"/>
</dbReference>
<evidence type="ECO:0000259" key="8">
    <source>
        <dbReference type="Pfam" id="PF07992"/>
    </source>
</evidence>
<keyword evidence="5" id="KW-0560">Oxidoreductase</keyword>
<keyword evidence="11" id="KW-1185">Reference proteome</keyword>
<dbReference type="GO" id="GO:0005737">
    <property type="term" value="C:cytoplasm"/>
    <property type="evidence" value="ECO:0007669"/>
    <property type="project" value="TreeGrafter"/>
</dbReference>
<evidence type="ECO:0000256" key="6">
    <source>
        <dbReference type="ARBA" id="ARBA00023027"/>
    </source>
</evidence>
<dbReference type="Gene3D" id="3.30.390.30">
    <property type="match status" value="1"/>
</dbReference>
<name>A0A7J7IS22_9RHOD</name>
<dbReference type="PANTHER" id="PTHR43557:SF2">
    <property type="entry name" value="RIESKE DOMAIN-CONTAINING PROTEIN-RELATED"/>
    <property type="match status" value="1"/>
</dbReference>
<comment type="similarity">
    <text evidence="2">Belongs to the FAD-dependent oxidoreductase family.</text>
</comment>
<dbReference type="SUPFAM" id="SSF55424">
    <property type="entry name" value="FAD/NAD-linked reductases, dimerisation (C-terminal) domain"/>
    <property type="match status" value="1"/>
</dbReference>
<feature type="domain" description="Monodehydroascorbate reductase 3-like C-terminal" evidence="9">
    <location>
        <begin position="400"/>
        <end position="478"/>
    </location>
</feature>
<comment type="cofactor">
    <cofactor evidence="1">
        <name>FAD</name>
        <dbReference type="ChEBI" id="CHEBI:57692"/>
    </cofactor>
</comment>
<proteinExistence type="inferred from homology"/>
<sequence>MQCLARCAARSGTSTFVDTLSALRTRQNCRERNCSLSWRAGRYRSGPIRKHNWSMSTTSVKAYEYIVLGGGNAAGYAARQLVEKHAIAAHKLAVISAESVAPYERPALSKGYLTANPPARLPGFHTCVAAGGAPQTPDWYAKHGVDLLLSTEIVKADLASKRLTAKDGSQYAYGKLLLATGADALHLNELGMAGAELDGIYYLREIAEAEKLYEAMKANVNKHAVVVGGGYIGLECTAALVANGVRVTMVFPEPHVMARLFTPQIAAHYERIYAEKGVSFIKGTVVDSFADEHGSGRVRFIRLKSGAVLEADMVVVGIGAKPRTALFDKALAMEARGIKVDEHLRTSNPDVFGAGDVITFPLKMYGNRMTRVEHVGHARQSAMHAVDVMVGASTEPYDYLPFFYSKVFNLSWKFWGDTPPNAKTIVAGEMNPKLVAVWIDDSGHIVGTFIESGTEQEEAKLKELARTRPPADMERLEQAAAAKDPDGFLKAL</sequence>
<evidence type="ECO:0000256" key="7">
    <source>
        <dbReference type="ARBA" id="ARBA00038920"/>
    </source>
</evidence>
<dbReference type="PANTHER" id="PTHR43557">
    <property type="entry name" value="APOPTOSIS-INDUCING FACTOR 1"/>
    <property type="match status" value="1"/>
</dbReference>
<dbReference type="SUPFAM" id="SSF51905">
    <property type="entry name" value="FAD/NAD(P)-binding domain"/>
    <property type="match status" value="2"/>
</dbReference>
<evidence type="ECO:0000256" key="2">
    <source>
        <dbReference type="ARBA" id="ARBA00006442"/>
    </source>
</evidence>
<gene>
    <name evidence="10" type="ORF">F1559_004574</name>
</gene>
<dbReference type="GO" id="GO:0016656">
    <property type="term" value="F:monodehydroascorbate reductase (NADH) activity"/>
    <property type="evidence" value="ECO:0007669"/>
    <property type="project" value="UniProtKB-EC"/>
</dbReference>
<keyword evidence="4" id="KW-0274">FAD</keyword>
<dbReference type="InterPro" id="IPR016156">
    <property type="entry name" value="FAD/NAD-linked_Rdtase_dimer_sf"/>
</dbReference>
<dbReference type="EMBL" id="VWRR01000001">
    <property type="protein sequence ID" value="KAF6005344.1"/>
    <property type="molecule type" value="Genomic_DNA"/>
</dbReference>
<evidence type="ECO:0000256" key="5">
    <source>
        <dbReference type="ARBA" id="ARBA00023002"/>
    </source>
</evidence>
<dbReference type="AlphaFoldDB" id="A0A7J7IS22"/>
<dbReference type="Gene3D" id="3.50.50.60">
    <property type="entry name" value="FAD/NAD(P)-binding domain"/>
    <property type="match status" value="2"/>
</dbReference>
<accession>A0A7J7IS22</accession>
<dbReference type="Pfam" id="PF07992">
    <property type="entry name" value="Pyr_redox_2"/>
    <property type="match status" value="1"/>
</dbReference>
<keyword evidence="6" id="KW-0520">NAD</keyword>
<dbReference type="EC" id="1.6.5.4" evidence="7"/>
<dbReference type="PRINTS" id="PR00411">
    <property type="entry name" value="PNDRDTASEI"/>
</dbReference>
<protein>
    <recommendedName>
        <fullName evidence="7">monodehydroascorbate reductase (NADH)</fullName>
        <ecNumber evidence="7">1.6.5.4</ecNumber>
    </recommendedName>
</protein>
<feature type="domain" description="FAD/NAD(P)-binding" evidence="8">
    <location>
        <begin position="64"/>
        <end position="382"/>
    </location>
</feature>
<evidence type="ECO:0000259" key="9">
    <source>
        <dbReference type="Pfam" id="PF21791"/>
    </source>
</evidence>
<dbReference type="Proteomes" id="UP000530660">
    <property type="component" value="Unassembled WGS sequence"/>
</dbReference>
<dbReference type="InterPro" id="IPR048618">
    <property type="entry name" value="MDHAR3-like_C"/>
</dbReference>
<dbReference type="InterPro" id="IPR036188">
    <property type="entry name" value="FAD/NAD-bd_sf"/>
</dbReference>
<organism evidence="10 11">
    <name type="scientific">Cyanidiococcus yangmingshanensis</name>
    <dbReference type="NCBI Taxonomy" id="2690220"/>
    <lineage>
        <taxon>Eukaryota</taxon>
        <taxon>Rhodophyta</taxon>
        <taxon>Bangiophyceae</taxon>
        <taxon>Cyanidiales</taxon>
        <taxon>Cyanidiaceae</taxon>
        <taxon>Cyanidiococcus</taxon>
    </lineage>
</organism>